<name>A0A7X0AWV9_9PROT</name>
<sequence>MPDAVKTPFPAVPFTPASFPGADPQAIFGTVLADNAAWLDDVQHVYGRMAHGGMAFFQEVTRFWEQRLHEDREACAAFLTCRTPQELQECGQRFALKASHDYAEAIGRLLQVSIGALEDGPKAEANGVPKAVHPHKRAG</sequence>
<dbReference type="EMBL" id="JACIIZ010000003">
    <property type="protein sequence ID" value="MBB6250796.1"/>
    <property type="molecule type" value="Genomic_DNA"/>
</dbReference>
<evidence type="ECO:0000313" key="1">
    <source>
        <dbReference type="EMBL" id="MBB6250796.1"/>
    </source>
</evidence>
<reference evidence="1 2" key="1">
    <citation type="submission" date="2020-08" db="EMBL/GenBank/DDBJ databases">
        <title>Genomic Encyclopedia of Type Strains, Phase IV (KMG-IV): sequencing the most valuable type-strain genomes for metagenomic binning, comparative biology and taxonomic classification.</title>
        <authorList>
            <person name="Goeker M."/>
        </authorList>
    </citation>
    <scope>NUCLEOTIDE SEQUENCE [LARGE SCALE GENOMIC DNA]</scope>
    <source>
        <strain evidence="1 2">DSM 22198</strain>
    </source>
</reference>
<evidence type="ECO:0008006" key="3">
    <source>
        <dbReference type="Google" id="ProtNLM"/>
    </source>
</evidence>
<evidence type="ECO:0000313" key="2">
    <source>
        <dbReference type="Proteomes" id="UP000539175"/>
    </source>
</evidence>
<protein>
    <recommendedName>
        <fullName evidence="3">Phasin domain-containing protein</fullName>
    </recommendedName>
</protein>
<comment type="caution">
    <text evidence="1">The sequence shown here is derived from an EMBL/GenBank/DDBJ whole genome shotgun (WGS) entry which is preliminary data.</text>
</comment>
<keyword evidence="2" id="KW-1185">Reference proteome</keyword>
<gene>
    <name evidence="1" type="ORF">FHS74_001341</name>
</gene>
<dbReference type="Proteomes" id="UP000539175">
    <property type="component" value="Unassembled WGS sequence"/>
</dbReference>
<organism evidence="1 2">
    <name type="scientific">Nitrospirillum iridis</name>
    <dbReference type="NCBI Taxonomy" id="765888"/>
    <lineage>
        <taxon>Bacteria</taxon>
        <taxon>Pseudomonadati</taxon>
        <taxon>Pseudomonadota</taxon>
        <taxon>Alphaproteobacteria</taxon>
        <taxon>Rhodospirillales</taxon>
        <taxon>Azospirillaceae</taxon>
        <taxon>Nitrospirillum</taxon>
    </lineage>
</organism>
<proteinExistence type="predicted"/>
<dbReference type="AlphaFoldDB" id="A0A7X0AWV9"/>
<accession>A0A7X0AWV9</accession>
<dbReference type="RefSeq" id="WP_184798718.1">
    <property type="nucleotide sequence ID" value="NZ_JACIIZ010000003.1"/>
</dbReference>